<evidence type="ECO:0000313" key="13">
    <source>
        <dbReference type="EMBL" id="MBR8533964.1"/>
    </source>
</evidence>
<evidence type="ECO:0000256" key="3">
    <source>
        <dbReference type="ARBA" id="ARBA00022452"/>
    </source>
</evidence>
<protein>
    <submittedName>
        <fullName evidence="13">TonB-dependent receptor</fullName>
    </submittedName>
</protein>
<name>A0A941EZ57_9BACT</name>
<evidence type="ECO:0000259" key="12">
    <source>
        <dbReference type="Pfam" id="PF07715"/>
    </source>
</evidence>
<evidence type="ECO:0000256" key="10">
    <source>
        <dbReference type="SAM" id="SignalP"/>
    </source>
</evidence>
<proteinExistence type="inferred from homology"/>
<dbReference type="PROSITE" id="PS51257">
    <property type="entry name" value="PROKAR_LIPOPROTEIN"/>
    <property type="match status" value="1"/>
</dbReference>
<dbReference type="Gene3D" id="2.170.130.10">
    <property type="entry name" value="TonB-dependent receptor, plug domain"/>
    <property type="match status" value="1"/>
</dbReference>
<dbReference type="InterPro" id="IPR023996">
    <property type="entry name" value="TonB-dep_OMP_SusC/RagA"/>
</dbReference>
<dbReference type="SUPFAM" id="SSF49464">
    <property type="entry name" value="Carboxypeptidase regulatory domain-like"/>
    <property type="match status" value="1"/>
</dbReference>
<evidence type="ECO:0000256" key="7">
    <source>
        <dbReference type="ARBA" id="ARBA00023237"/>
    </source>
</evidence>
<keyword evidence="6 8" id="KW-0472">Membrane</keyword>
<keyword evidence="7 8" id="KW-0998">Cell outer membrane</keyword>
<dbReference type="InterPro" id="IPR000531">
    <property type="entry name" value="Beta-barrel_TonB"/>
</dbReference>
<dbReference type="Gene3D" id="2.60.40.1120">
    <property type="entry name" value="Carboxypeptidase-like, regulatory domain"/>
    <property type="match status" value="1"/>
</dbReference>
<dbReference type="RefSeq" id="WP_212187873.1">
    <property type="nucleotide sequence ID" value="NZ_JAGTAR010000001.1"/>
</dbReference>
<dbReference type="NCBIfam" id="TIGR04057">
    <property type="entry name" value="SusC_RagA_signa"/>
    <property type="match status" value="1"/>
</dbReference>
<feature type="domain" description="TonB-dependent receptor plug" evidence="12">
    <location>
        <begin position="115"/>
        <end position="221"/>
    </location>
</feature>
<keyword evidence="14" id="KW-1185">Reference proteome</keyword>
<dbReference type="Gene3D" id="2.40.170.20">
    <property type="entry name" value="TonB-dependent receptor, beta-barrel domain"/>
    <property type="match status" value="1"/>
</dbReference>
<comment type="caution">
    <text evidence="13">The sequence shown here is derived from an EMBL/GenBank/DDBJ whole genome shotgun (WGS) entry which is preliminary data.</text>
</comment>
<dbReference type="Pfam" id="PF00593">
    <property type="entry name" value="TonB_dep_Rec_b-barrel"/>
    <property type="match status" value="1"/>
</dbReference>
<keyword evidence="10" id="KW-0732">Signal</keyword>
<dbReference type="GO" id="GO:0009279">
    <property type="term" value="C:cell outer membrane"/>
    <property type="evidence" value="ECO:0007669"/>
    <property type="project" value="UniProtKB-SubCell"/>
</dbReference>
<comment type="subcellular location">
    <subcellularLocation>
        <location evidence="1 8">Cell outer membrane</location>
        <topology evidence="1 8">Multi-pass membrane protein</topology>
    </subcellularLocation>
</comment>
<dbReference type="InterPro" id="IPR008969">
    <property type="entry name" value="CarboxyPept-like_regulatory"/>
</dbReference>
<dbReference type="InterPro" id="IPR037066">
    <property type="entry name" value="Plug_dom_sf"/>
</dbReference>
<dbReference type="InterPro" id="IPR036942">
    <property type="entry name" value="Beta-barrel_TonB_sf"/>
</dbReference>
<keyword evidence="5 9" id="KW-0798">TonB box</keyword>
<reference evidence="13" key="2">
    <citation type="submission" date="2021-04" db="EMBL/GenBank/DDBJ databases">
        <authorList>
            <person name="Zhang T."/>
            <person name="Zhang Y."/>
            <person name="Lu D."/>
            <person name="Zuo D."/>
            <person name="Du Z."/>
        </authorList>
    </citation>
    <scope>NUCLEOTIDE SEQUENCE</scope>
    <source>
        <strain evidence="13">JR1</strain>
    </source>
</reference>
<dbReference type="Pfam" id="PF07715">
    <property type="entry name" value="Plug"/>
    <property type="match status" value="1"/>
</dbReference>
<evidence type="ECO:0000256" key="1">
    <source>
        <dbReference type="ARBA" id="ARBA00004571"/>
    </source>
</evidence>
<gene>
    <name evidence="13" type="ORF">KDU71_00195</name>
</gene>
<dbReference type="Pfam" id="PF13715">
    <property type="entry name" value="CarbopepD_reg_2"/>
    <property type="match status" value="1"/>
</dbReference>
<evidence type="ECO:0000256" key="9">
    <source>
        <dbReference type="RuleBase" id="RU003357"/>
    </source>
</evidence>
<sequence>MKKVVLSLTVMFLFACHIMAQTSVLKGTVTDELDGSPIPGVSVFVKGTTVGTVSTPDGSYTLNVPADASTIVFSFVGMQTSEVAYSGQSTINMALKSESMDVDEVVVVAYGTAKKSSFTGSAATVKGDNIAKMQTSSVTQALAGTAAGLQVAGTGQPGSDASIRIRGIGSINAASSPLIVVDGVPYTGTISSINPQDIESLSVLKDAASAALYGSRAANGVVMITTKKGKQGKMQVNFDSRVGVNSLGVPMYDVMEDPGEYYLKSWEALGTQLGDRTLASQRLLSELGGYNAYGSSITQIVSPDGVLTDAPYLYNDNWFDEMFSRGIRQEYNLNFSGANDQTKYFMSLGYLNDEGIVANTGYERISTRANIEHNVTDWFQVGTNISYSRGIQSQPRATGSSNFSNPFMFAQNIAPIYPVFVYDGNGDRQYSDSGELLYDFGSGKGHDMGKRPWGANTNPASSSQTDLNETLNDNLSTRTFLKFDIYDGLSFTSNLGYDVRNRLNTTFYSPLHGDAQNVNGRSYKYSYRYETTTFNQLLNYNKSFGKHTISALTGHESYGYTMNYLMASKVQFLDPKNHELNNGAVMNDMGSYTNEHSIESYLGQLTYDYGGKYYFSASIRRDGSSKFHPDNRWGNFWSVGGSWRINQESFLADVDWLDNLKLKSSYGVQGNDGILDNAGNVVYTPYMDLYNVINVDNKPALSLYYKGNPDLTWETSHNFNIGVEMSAYRNRLNVEFEYFVRNTYDLLFNNPVPNSTGIAYVPENIADMVNKGIDFTVGGDLIRRGGFTWNMSLNATHYKNEITRLPEDKREDGIIRGSKILQEGGSIYDFYMVKYAGVDATNGDALYWMKSTDAEGNITWERTNDYDDALATSREVVGTSLPDLIGGVSTSLNYKGFDLFVQTAFQIGGKVYDSSYAGMMSSGRAGANWHADIHNSWTPENTNTNVPRVEYGYQEANQQSDRFLTDASYFNIRNITLGYTFKPQLLNQMNIQSLRIYMAADNVALFSKRKGLDPRQFFDGSTEYKYNAVRTMSLGLNVTF</sequence>
<dbReference type="InterPro" id="IPR023997">
    <property type="entry name" value="TonB-dep_OMP_SusC/RagA_CS"/>
</dbReference>
<feature type="chain" id="PRO_5037381804" evidence="10">
    <location>
        <begin position="21"/>
        <end position="1040"/>
    </location>
</feature>
<evidence type="ECO:0000256" key="5">
    <source>
        <dbReference type="ARBA" id="ARBA00023077"/>
    </source>
</evidence>
<evidence type="ECO:0000256" key="4">
    <source>
        <dbReference type="ARBA" id="ARBA00022692"/>
    </source>
</evidence>
<evidence type="ECO:0000259" key="11">
    <source>
        <dbReference type="Pfam" id="PF00593"/>
    </source>
</evidence>
<feature type="signal peptide" evidence="10">
    <location>
        <begin position="1"/>
        <end position="20"/>
    </location>
</feature>
<dbReference type="Proteomes" id="UP000679220">
    <property type="component" value="Unassembled WGS sequence"/>
</dbReference>
<accession>A0A941EZ57</accession>
<dbReference type="NCBIfam" id="TIGR04056">
    <property type="entry name" value="OMP_RagA_SusC"/>
    <property type="match status" value="1"/>
</dbReference>
<reference evidence="13" key="1">
    <citation type="journal article" date="2018" name="Int. J. Syst. Evol. Microbiol.">
        <title>Carboxylicivirga sediminis sp. nov., isolated from coastal sediment.</title>
        <authorList>
            <person name="Wang F.Q."/>
            <person name="Ren L.H."/>
            <person name="Zou R.J."/>
            <person name="Sun Y.Z."/>
            <person name="Liu X.J."/>
            <person name="Jiang F."/>
            <person name="Liu L.J."/>
        </authorList>
    </citation>
    <scope>NUCLEOTIDE SEQUENCE</scope>
    <source>
        <strain evidence="13">JR1</strain>
    </source>
</reference>
<evidence type="ECO:0000313" key="14">
    <source>
        <dbReference type="Proteomes" id="UP000679220"/>
    </source>
</evidence>
<dbReference type="PROSITE" id="PS52016">
    <property type="entry name" value="TONB_DEPENDENT_REC_3"/>
    <property type="match status" value="1"/>
</dbReference>
<keyword evidence="13" id="KW-0675">Receptor</keyword>
<dbReference type="InterPro" id="IPR039426">
    <property type="entry name" value="TonB-dep_rcpt-like"/>
</dbReference>
<evidence type="ECO:0000256" key="6">
    <source>
        <dbReference type="ARBA" id="ARBA00023136"/>
    </source>
</evidence>
<keyword evidence="3 8" id="KW-1134">Transmembrane beta strand</keyword>
<evidence type="ECO:0000256" key="8">
    <source>
        <dbReference type="PROSITE-ProRule" id="PRU01360"/>
    </source>
</evidence>
<organism evidence="13 14">
    <name type="scientific">Carboxylicivirga sediminis</name>
    <dbReference type="NCBI Taxonomy" id="2006564"/>
    <lineage>
        <taxon>Bacteria</taxon>
        <taxon>Pseudomonadati</taxon>
        <taxon>Bacteroidota</taxon>
        <taxon>Bacteroidia</taxon>
        <taxon>Marinilabiliales</taxon>
        <taxon>Marinilabiliaceae</taxon>
        <taxon>Carboxylicivirga</taxon>
    </lineage>
</organism>
<dbReference type="AlphaFoldDB" id="A0A941EZ57"/>
<dbReference type="InterPro" id="IPR012910">
    <property type="entry name" value="Plug_dom"/>
</dbReference>
<comment type="similarity">
    <text evidence="8 9">Belongs to the TonB-dependent receptor family.</text>
</comment>
<feature type="domain" description="TonB-dependent receptor-like beta-barrel" evidence="11">
    <location>
        <begin position="429"/>
        <end position="1002"/>
    </location>
</feature>
<dbReference type="SUPFAM" id="SSF56935">
    <property type="entry name" value="Porins"/>
    <property type="match status" value="1"/>
</dbReference>
<keyword evidence="2 8" id="KW-0813">Transport</keyword>
<dbReference type="EMBL" id="JAGTAR010000001">
    <property type="protein sequence ID" value="MBR8533964.1"/>
    <property type="molecule type" value="Genomic_DNA"/>
</dbReference>
<keyword evidence="4 8" id="KW-0812">Transmembrane</keyword>
<evidence type="ECO:0000256" key="2">
    <source>
        <dbReference type="ARBA" id="ARBA00022448"/>
    </source>
</evidence>